<gene>
    <name evidence="1" type="ORF">I8J30_14980</name>
</gene>
<dbReference type="EMBL" id="JAGKSP010000005">
    <property type="protein sequence ID" value="MBP3964019.1"/>
    <property type="molecule type" value="Genomic_DNA"/>
</dbReference>
<evidence type="ECO:0000313" key="2">
    <source>
        <dbReference type="Proteomes" id="UP000673394"/>
    </source>
</evidence>
<reference evidence="1 2" key="1">
    <citation type="submission" date="2021-04" db="EMBL/GenBank/DDBJ databases">
        <title>Paenibacillus sp. DLE-14 whole genome sequence.</title>
        <authorList>
            <person name="Ham Y.J."/>
        </authorList>
    </citation>
    <scope>NUCLEOTIDE SEQUENCE [LARGE SCALE GENOMIC DNA]</scope>
    <source>
        <strain evidence="1 2">DLE-14</strain>
    </source>
</reference>
<sequence>MNMSRYVGSKWTKTVAIRKQPFLAPYVPETSRMTKLSLRTQLLKYRMVYVKPEFGMHGNGVMRVEKVEQGYRYQLGNSVKTYKEFDSLYKGITAAKKRGRYLVQKGIHLLKHNGRRFDLRVMAQLTPSKRWITTGIIGRVAAKHKIVTNYHSGGQILTAEKLLQPHTGKVQPKLELLSKLGVVAGQAMGRSFPGVRMIGLDVALDQTLNPWVLEVNTSPDPHIFRKHPNPQIYRSIMKLIRTNRRS</sequence>
<dbReference type="Gene3D" id="3.30.470.20">
    <property type="entry name" value="ATP-grasp fold, B domain"/>
    <property type="match status" value="1"/>
</dbReference>
<organism evidence="1 2">
    <name type="scientific">Paenibacillus lignilyticus</name>
    <dbReference type="NCBI Taxonomy" id="1172615"/>
    <lineage>
        <taxon>Bacteria</taxon>
        <taxon>Bacillati</taxon>
        <taxon>Bacillota</taxon>
        <taxon>Bacilli</taxon>
        <taxon>Bacillales</taxon>
        <taxon>Paenibacillaceae</taxon>
        <taxon>Paenibacillus</taxon>
    </lineage>
</organism>
<dbReference type="InterPro" id="IPR026838">
    <property type="entry name" value="YheC/D"/>
</dbReference>
<accession>A0ABS5CDI2</accession>
<dbReference type="SUPFAM" id="SSF56059">
    <property type="entry name" value="Glutathione synthetase ATP-binding domain-like"/>
    <property type="match status" value="1"/>
</dbReference>
<keyword evidence="2" id="KW-1185">Reference proteome</keyword>
<comment type="caution">
    <text evidence="1">The sequence shown here is derived from an EMBL/GenBank/DDBJ whole genome shotgun (WGS) entry which is preliminary data.</text>
</comment>
<proteinExistence type="predicted"/>
<evidence type="ECO:0000313" key="1">
    <source>
        <dbReference type="EMBL" id="MBP3964019.1"/>
    </source>
</evidence>
<dbReference type="Pfam" id="PF14398">
    <property type="entry name" value="ATPgrasp_YheCD"/>
    <property type="match status" value="1"/>
</dbReference>
<protein>
    <submittedName>
        <fullName evidence="1">YheC/YheD family protein</fullName>
    </submittedName>
</protein>
<name>A0ABS5CDI2_9BACL</name>
<dbReference type="Proteomes" id="UP000673394">
    <property type="component" value="Unassembled WGS sequence"/>
</dbReference>